<dbReference type="RefSeq" id="WP_285341211.1">
    <property type="nucleotide sequence ID" value="NZ_JASITI010000007.1"/>
</dbReference>
<evidence type="ECO:0000313" key="3">
    <source>
        <dbReference type="Proteomes" id="UP001223390"/>
    </source>
</evidence>
<accession>A0ABT7GQQ2</accession>
<comment type="caution">
    <text evidence="2">The sequence shown here is derived from an EMBL/GenBank/DDBJ whole genome shotgun (WGS) entry which is preliminary data.</text>
</comment>
<feature type="compositionally biased region" description="Basic residues" evidence="1">
    <location>
        <begin position="1"/>
        <end position="18"/>
    </location>
</feature>
<dbReference type="Proteomes" id="UP001223390">
    <property type="component" value="Unassembled WGS sequence"/>
</dbReference>
<feature type="region of interest" description="Disordered" evidence="1">
    <location>
        <begin position="1"/>
        <end position="27"/>
    </location>
</feature>
<sequence length="171" mass="17831">MARPSRPPHRRPPHRRPPRAAPGSREPVTVRLREGADPGWDGALLGWSADTCVLDLPEGRPSAVVHTFAAAPGGPGHRGAPPAAHGLRPPLVPHLALVYAVLSPAGVLVSTRIAGSRPLAAHVPLWAGAACFLVSAPALPLRRLHSELLGDYRAWPAVGMAALLVAVAVQL</sequence>
<evidence type="ECO:0000313" key="2">
    <source>
        <dbReference type="EMBL" id="MDK9495644.1"/>
    </source>
</evidence>
<dbReference type="EMBL" id="JASITI010000007">
    <property type="protein sequence ID" value="MDK9495644.1"/>
    <property type="molecule type" value="Genomic_DNA"/>
</dbReference>
<evidence type="ECO:0008006" key="4">
    <source>
        <dbReference type="Google" id="ProtNLM"/>
    </source>
</evidence>
<gene>
    <name evidence="2" type="ORF">QEZ40_006673</name>
</gene>
<keyword evidence="3" id="KW-1185">Reference proteome</keyword>
<organism evidence="2 3">
    <name type="scientific">Streptomyces katrae</name>
    <dbReference type="NCBI Taxonomy" id="68223"/>
    <lineage>
        <taxon>Bacteria</taxon>
        <taxon>Bacillati</taxon>
        <taxon>Actinomycetota</taxon>
        <taxon>Actinomycetes</taxon>
        <taxon>Kitasatosporales</taxon>
        <taxon>Streptomycetaceae</taxon>
        <taxon>Streptomyces</taxon>
    </lineage>
</organism>
<reference evidence="2 3" key="1">
    <citation type="submission" date="2023-05" db="EMBL/GenBank/DDBJ databases">
        <title>Sequencing and Assembly of Streptomyces sp. NP73.</title>
        <authorList>
            <person name="Konwar A.N."/>
            <person name="Saikia K."/>
            <person name="Thakur D."/>
        </authorList>
    </citation>
    <scope>NUCLEOTIDE SEQUENCE [LARGE SCALE GENOMIC DNA]</scope>
    <source>
        <strain evidence="2 3">NP73</strain>
    </source>
</reference>
<evidence type="ECO:0000256" key="1">
    <source>
        <dbReference type="SAM" id="MobiDB-lite"/>
    </source>
</evidence>
<name>A0ABT7GQQ2_9ACTN</name>
<proteinExistence type="predicted"/>
<protein>
    <recommendedName>
        <fullName evidence="4">Integral membrane protein</fullName>
    </recommendedName>
</protein>